<evidence type="ECO:0000313" key="2">
    <source>
        <dbReference type="Proteomes" id="UP000509545"/>
    </source>
</evidence>
<proteinExistence type="predicted"/>
<evidence type="ECO:0000313" key="1">
    <source>
        <dbReference type="EMBL" id="QKS80964.1"/>
    </source>
</evidence>
<keyword evidence="1" id="KW-0378">Hydrolase</keyword>
<dbReference type="Gene3D" id="1.10.30.50">
    <property type="match status" value="1"/>
</dbReference>
<gene>
    <name evidence="1" type="ORF">GN234_02960</name>
</gene>
<accession>A0A6N1C6T5</accession>
<keyword evidence="1" id="KW-0255">Endonuclease</keyword>
<dbReference type="GO" id="GO:0004519">
    <property type="term" value="F:endonuclease activity"/>
    <property type="evidence" value="ECO:0007669"/>
    <property type="project" value="UniProtKB-KW"/>
</dbReference>
<keyword evidence="2" id="KW-1185">Reference proteome</keyword>
<dbReference type="EMBL" id="CP048810">
    <property type="protein sequence ID" value="QKS80964.1"/>
    <property type="molecule type" value="Genomic_DNA"/>
</dbReference>
<name>A0A6N1C6T5_9PSED</name>
<dbReference type="RefSeq" id="WP_176687829.1">
    <property type="nucleotide sequence ID" value="NZ_CP048810.1"/>
</dbReference>
<dbReference type="AlphaFoldDB" id="A0A6N1C6T5"/>
<dbReference type="Proteomes" id="UP000509545">
    <property type="component" value="Chromosome"/>
</dbReference>
<reference evidence="1 2" key="1">
    <citation type="submission" date="2020-02" db="EMBL/GenBank/DDBJ databases">
        <authorList>
            <person name="Liang J."/>
        </authorList>
    </citation>
    <scope>NUCLEOTIDE SEQUENCE [LARGE SCALE GENOMIC DNA]</scope>
    <source>
        <strain evidence="1 2">L22-9</strain>
    </source>
</reference>
<keyword evidence="1" id="KW-0540">Nuclease</keyword>
<sequence length="289" mass="32319">MRAISVPAQDPQLVYDLCVNSIADEDLRARLQAITAEVVAAAVDYQQKGLINHLFAIPAIDCDNDDIVVGQVTKKELKATYSSHMVGDSKPARRVYTDILGKAPRKKCPFCGFGQASTLDHYLPKAKFPILSVLPWNLVPACKDCNTGKNAATATTQDQQTLHPYFEHQRMVSDQWLHARVITGTPPVLEFFVSPPEDWDQVDKTRVLAHFRDYKLASRFSIEASNELANLKDTLDLVWSDSALAGVQDHLRVIAAGKKAVHVNAWDTAMYQALLRSEWYCDEGFRAFE</sequence>
<dbReference type="KEGG" id="pbz:GN234_02960"/>
<protein>
    <submittedName>
        <fullName evidence="1">HNH endonuclease</fullName>
    </submittedName>
</protein>
<organism evidence="1 2">
    <name type="scientific">Pseudomonas bijieensis</name>
    <dbReference type="NCBI Taxonomy" id="2681983"/>
    <lineage>
        <taxon>Bacteria</taxon>
        <taxon>Pseudomonadati</taxon>
        <taxon>Pseudomonadota</taxon>
        <taxon>Gammaproteobacteria</taxon>
        <taxon>Pseudomonadales</taxon>
        <taxon>Pseudomonadaceae</taxon>
        <taxon>Pseudomonas</taxon>
    </lineage>
</organism>